<gene>
    <name evidence="2" type="ORF">TNIN_27271</name>
</gene>
<feature type="region of interest" description="Disordered" evidence="1">
    <location>
        <begin position="71"/>
        <end position="90"/>
    </location>
</feature>
<name>A0A8X6WN07_9ARAC</name>
<evidence type="ECO:0000313" key="3">
    <source>
        <dbReference type="Proteomes" id="UP000886998"/>
    </source>
</evidence>
<feature type="region of interest" description="Disordered" evidence="1">
    <location>
        <begin position="16"/>
        <end position="38"/>
    </location>
</feature>
<comment type="caution">
    <text evidence="2">The sequence shown here is derived from an EMBL/GenBank/DDBJ whole genome shotgun (WGS) entry which is preliminary data.</text>
</comment>
<sequence>MRVFFHDPIKTNFSHSKMHFHGKESSETPDTSQPGCSAAKRVEIPLGPRCKINSAERIYTKPSGAQIYTLQPETDLEDLEPKPGPLMSTDDDEEYLTDLVHRQPNFFTQAELNDFV</sequence>
<protein>
    <submittedName>
        <fullName evidence="2">Uncharacterized protein</fullName>
    </submittedName>
</protein>
<organism evidence="2 3">
    <name type="scientific">Trichonephila inaurata madagascariensis</name>
    <dbReference type="NCBI Taxonomy" id="2747483"/>
    <lineage>
        <taxon>Eukaryota</taxon>
        <taxon>Metazoa</taxon>
        <taxon>Ecdysozoa</taxon>
        <taxon>Arthropoda</taxon>
        <taxon>Chelicerata</taxon>
        <taxon>Arachnida</taxon>
        <taxon>Araneae</taxon>
        <taxon>Araneomorphae</taxon>
        <taxon>Entelegynae</taxon>
        <taxon>Araneoidea</taxon>
        <taxon>Nephilidae</taxon>
        <taxon>Trichonephila</taxon>
        <taxon>Trichonephila inaurata</taxon>
    </lineage>
</organism>
<evidence type="ECO:0000313" key="2">
    <source>
        <dbReference type="EMBL" id="GFY38138.1"/>
    </source>
</evidence>
<accession>A0A8X6WN07</accession>
<dbReference type="EMBL" id="BMAV01000671">
    <property type="protein sequence ID" value="GFY38138.1"/>
    <property type="molecule type" value="Genomic_DNA"/>
</dbReference>
<evidence type="ECO:0000256" key="1">
    <source>
        <dbReference type="SAM" id="MobiDB-lite"/>
    </source>
</evidence>
<reference evidence="2" key="1">
    <citation type="submission" date="2020-08" db="EMBL/GenBank/DDBJ databases">
        <title>Multicomponent nature underlies the extraordinary mechanical properties of spider dragline silk.</title>
        <authorList>
            <person name="Kono N."/>
            <person name="Nakamura H."/>
            <person name="Mori M."/>
            <person name="Yoshida Y."/>
            <person name="Ohtoshi R."/>
            <person name="Malay A.D."/>
            <person name="Moran D.A.P."/>
            <person name="Tomita M."/>
            <person name="Numata K."/>
            <person name="Arakawa K."/>
        </authorList>
    </citation>
    <scope>NUCLEOTIDE SEQUENCE</scope>
</reference>
<proteinExistence type="predicted"/>
<dbReference type="AlphaFoldDB" id="A0A8X6WN07"/>
<keyword evidence="3" id="KW-1185">Reference proteome</keyword>
<dbReference type="Proteomes" id="UP000886998">
    <property type="component" value="Unassembled WGS sequence"/>
</dbReference>